<dbReference type="Gene3D" id="3.40.50.720">
    <property type="entry name" value="NAD(P)-binding Rossmann-like Domain"/>
    <property type="match status" value="1"/>
</dbReference>
<dbReference type="SUPFAM" id="SSF51735">
    <property type="entry name" value="NAD(P)-binding Rossmann-fold domains"/>
    <property type="match status" value="1"/>
</dbReference>
<comment type="caution">
    <text evidence="2">The sequence shown here is derived from an EMBL/GenBank/DDBJ whole genome shotgun (WGS) entry which is preliminary data.</text>
</comment>
<gene>
    <name evidence="2" type="ORF">NK662_03365</name>
</gene>
<dbReference type="InterPro" id="IPR050177">
    <property type="entry name" value="Lipid_A_modif_metabolic_enz"/>
</dbReference>
<evidence type="ECO:0000259" key="1">
    <source>
        <dbReference type="Pfam" id="PF01370"/>
    </source>
</evidence>
<name>A0AA41X2M3_9BACI</name>
<dbReference type="InterPro" id="IPR036291">
    <property type="entry name" value="NAD(P)-bd_dom_sf"/>
</dbReference>
<dbReference type="CDD" id="cd05265">
    <property type="entry name" value="SDR_a1"/>
    <property type="match status" value="1"/>
</dbReference>
<protein>
    <submittedName>
        <fullName evidence="2">SDR family oxidoreductase</fullName>
    </submittedName>
</protein>
<dbReference type="AlphaFoldDB" id="A0AA41X2M3"/>
<organism evidence="2 3">
    <name type="scientific">Ectobacillus ponti</name>
    <dbReference type="NCBI Taxonomy" id="2961894"/>
    <lineage>
        <taxon>Bacteria</taxon>
        <taxon>Bacillati</taxon>
        <taxon>Bacillota</taxon>
        <taxon>Bacilli</taxon>
        <taxon>Bacillales</taxon>
        <taxon>Bacillaceae</taxon>
        <taxon>Ectobacillus</taxon>
    </lineage>
</organism>
<evidence type="ECO:0000313" key="2">
    <source>
        <dbReference type="EMBL" id="MCP8967582.1"/>
    </source>
</evidence>
<accession>A0AA41X2M3</accession>
<dbReference type="EMBL" id="JANCLT010000001">
    <property type="protein sequence ID" value="MCP8967582.1"/>
    <property type="molecule type" value="Genomic_DNA"/>
</dbReference>
<dbReference type="PANTHER" id="PTHR43245">
    <property type="entry name" value="BIFUNCTIONAL POLYMYXIN RESISTANCE PROTEIN ARNA"/>
    <property type="match status" value="1"/>
</dbReference>
<feature type="domain" description="NAD-dependent epimerase/dehydratase" evidence="1">
    <location>
        <begin position="3"/>
        <end position="221"/>
    </location>
</feature>
<reference evidence="2" key="1">
    <citation type="submission" date="2022-07" db="EMBL/GenBank/DDBJ databases">
        <authorList>
            <person name="Li W.-J."/>
            <person name="Deng Q.-Q."/>
        </authorList>
    </citation>
    <scope>NUCLEOTIDE SEQUENCE</scope>
    <source>
        <strain evidence="2">SYSU M60031</strain>
    </source>
</reference>
<dbReference type="PANTHER" id="PTHR43245:SF13">
    <property type="entry name" value="UDP-D-APIOSE_UDP-D-XYLOSE SYNTHASE 2"/>
    <property type="match status" value="1"/>
</dbReference>
<proteinExistence type="predicted"/>
<dbReference type="RefSeq" id="WP_254757334.1">
    <property type="nucleotide sequence ID" value="NZ_JANCLT010000001.1"/>
</dbReference>
<evidence type="ECO:0000313" key="3">
    <source>
        <dbReference type="Proteomes" id="UP001156102"/>
    </source>
</evidence>
<dbReference type="Pfam" id="PF01370">
    <property type="entry name" value="Epimerase"/>
    <property type="match status" value="1"/>
</dbReference>
<dbReference type="InterPro" id="IPR001509">
    <property type="entry name" value="Epimerase_deHydtase"/>
</dbReference>
<keyword evidence="3" id="KW-1185">Reference proteome</keyword>
<sequence>MKVLILGGTRFLGKHLAKEALERGYEVTLFNRGNHPAPFAGVEQLLGDRDGSLEALRGRQWDAVIDTCGFVPRVITKIAEVLGGNIGHYTYISSISVYKDWIPYDIDESYELVTMTDEEAEEATKDNAGPIYEHYGALKALCEHEAEKRMPGKVLTVRAGQIVGPEDYTDRLSYWLQRVHKGGRVLCPGNPDRPVQIVDVRDLAAWILNMAEQRRAGTYNVTSPAEACTMGQLLQTCKEASASDAEFIWAQEAFLMQQEVAPWIDMPLWLPETEILPGETAPWKGAFSMNVEQAVAAGLSFRPLTETIRDTLAWQLRRPAGQRKAGISLQREAELLARWQSVKLH</sequence>
<dbReference type="Proteomes" id="UP001156102">
    <property type="component" value="Unassembled WGS sequence"/>
</dbReference>